<evidence type="ECO:0000313" key="3">
    <source>
        <dbReference type="Proteomes" id="UP000264883"/>
    </source>
</evidence>
<keyword evidence="1" id="KW-0812">Transmembrane</keyword>
<protein>
    <recommendedName>
        <fullName evidence="4">Helix-turn-helix domain-containing protein</fullName>
    </recommendedName>
</protein>
<dbReference type="KEGG" id="cia:BEN51_08125"/>
<organism evidence="2 3">
    <name type="scientific">Clostridium isatidis</name>
    <dbReference type="NCBI Taxonomy" id="182773"/>
    <lineage>
        <taxon>Bacteria</taxon>
        <taxon>Bacillati</taxon>
        <taxon>Bacillota</taxon>
        <taxon>Clostridia</taxon>
        <taxon>Eubacteriales</taxon>
        <taxon>Clostridiaceae</taxon>
        <taxon>Clostridium</taxon>
    </lineage>
</organism>
<accession>A0A343JD38</accession>
<sequence>MKGVLISKDKLLPLSIFALAFSILISSFIISRSINNNGTFISHEMSNGFNNLPSNLYKSFNNNTQTKKLEEKSNFNLREAAEYLNISVTDLINTVYNKESKITYVKIHEEYIFNREALDKWVQESDFNM</sequence>
<gene>
    <name evidence="2" type="ORF">BEN51_08125</name>
</gene>
<keyword evidence="3" id="KW-1185">Reference proteome</keyword>
<dbReference type="EMBL" id="CP016786">
    <property type="protein sequence ID" value="ASW43446.1"/>
    <property type="molecule type" value="Genomic_DNA"/>
</dbReference>
<reference evidence="2 3" key="1">
    <citation type="submission" date="2016-08" db="EMBL/GenBank/DDBJ databases">
        <title>Complete Genome Sequence Of The Indigo Reducing Clostridium isatidis DSM15098.</title>
        <authorList>
            <person name="Little G.T."/>
            <person name="Minton N.P."/>
        </authorList>
    </citation>
    <scope>NUCLEOTIDE SEQUENCE [LARGE SCALE GENOMIC DNA]</scope>
    <source>
        <strain evidence="2 3">DSM 15098</strain>
    </source>
</reference>
<evidence type="ECO:0008006" key="4">
    <source>
        <dbReference type="Google" id="ProtNLM"/>
    </source>
</evidence>
<dbReference type="AlphaFoldDB" id="A0A343JD38"/>
<feature type="transmembrane region" description="Helical" evidence="1">
    <location>
        <begin position="12"/>
        <end position="30"/>
    </location>
</feature>
<evidence type="ECO:0000256" key="1">
    <source>
        <dbReference type="SAM" id="Phobius"/>
    </source>
</evidence>
<proteinExistence type="predicted"/>
<dbReference type="Proteomes" id="UP000264883">
    <property type="component" value="Chromosome"/>
</dbReference>
<name>A0A343JD38_9CLOT</name>
<dbReference type="RefSeq" id="WP_119865580.1">
    <property type="nucleotide sequence ID" value="NZ_CP016786.1"/>
</dbReference>
<evidence type="ECO:0000313" key="2">
    <source>
        <dbReference type="EMBL" id="ASW43446.1"/>
    </source>
</evidence>
<keyword evidence="1" id="KW-0472">Membrane</keyword>
<dbReference type="OrthoDB" id="1955006at2"/>
<keyword evidence="1" id="KW-1133">Transmembrane helix</keyword>